<dbReference type="InterPro" id="IPR053144">
    <property type="entry name" value="Acetyltransferase_Butenolide"/>
</dbReference>
<dbReference type="PANTHER" id="PTHR43233:SF1">
    <property type="entry name" value="FAMILY N-ACETYLTRANSFERASE, PUTATIVE (AFU_ORTHOLOGUE AFUA_6G03350)-RELATED"/>
    <property type="match status" value="1"/>
</dbReference>
<dbReference type="GO" id="GO:0016747">
    <property type="term" value="F:acyltransferase activity, transferring groups other than amino-acyl groups"/>
    <property type="evidence" value="ECO:0007669"/>
    <property type="project" value="InterPro"/>
</dbReference>
<gene>
    <name evidence="2" type="ORF">GJV76_12900</name>
</gene>
<proteinExistence type="predicted"/>
<dbReference type="Gene3D" id="3.40.630.30">
    <property type="match status" value="1"/>
</dbReference>
<dbReference type="SUPFAM" id="SSF55729">
    <property type="entry name" value="Acyl-CoA N-acyltransferases (Nat)"/>
    <property type="match status" value="1"/>
</dbReference>
<dbReference type="OrthoDB" id="9789605at2"/>
<name>A0A6I3LK84_9FLAO</name>
<dbReference type="Pfam" id="PF13508">
    <property type="entry name" value="Acetyltransf_7"/>
    <property type="match status" value="1"/>
</dbReference>
<dbReference type="AlphaFoldDB" id="A0A6I3LK84"/>
<dbReference type="InterPro" id="IPR016181">
    <property type="entry name" value="Acyl_CoA_acyltransferase"/>
</dbReference>
<dbReference type="PANTHER" id="PTHR43233">
    <property type="entry name" value="FAMILY N-ACETYLTRANSFERASE, PUTATIVE (AFU_ORTHOLOGUE AFUA_6G03350)-RELATED"/>
    <property type="match status" value="1"/>
</dbReference>
<dbReference type="InterPro" id="IPR000182">
    <property type="entry name" value="GNAT_dom"/>
</dbReference>
<sequence>MRYKAEYETPDANDYINLRVVCGLSSKTLMAATIGLANSLCSVVILDTEDNDKVIGMGRLVGDGGCHCQVVDICVHPTHQGKGLGKVIMHQLDVFIKSNLPDSCYVNLIADGEAYKLYTQYDFKEVWPASRGMGYVKRSKE</sequence>
<accession>A0A6I3LK84</accession>
<evidence type="ECO:0000313" key="2">
    <source>
        <dbReference type="EMBL" id="MTG99018.1"/>
    </source>
</evidence>
<dbReference type="PROSITE" id="PS51186">
    <property type="entry name" value="GNAT"/>
    <property type="match status" value="1"/>
</dbReference>
<keyword evidence="3" id="KW-1185">Reference proteome</keyword>
<comment type="caution">
    <text evidence="2">The sequence shown here is derived from an EMBL/GenBank/DDBJ whole genome shotgun (WGS) entry which is preliminary data.</text>
</comment>
<evidence type="ECO:0000313" key="3">
    <source>
        <dbReference type="Proteomes" id="UP000438760"/>
    </source>
</evidence>
<evidence type="ECO:0000259" key="1">
    <source>
        <dbReference type="PROSITE" id="PS51186"/>
    </source>
</evidence>
<keyword evidence="2" id="KW-0808">Transferase</keyword>
<organism evidence="2 3">
    <name type="scientific">Myroides albus</name>
    <dbReference type="NCBI Taxonomy" id="2562892"/>
    <lineage>
        <taxon>Bacteria</taxon>
        <taxon>Pseudomonadati</taxon>
        <taxon>Bacteroidota</taxon>
        <taxon>Flavobacteriia</taxon>
        <taxon>Flavobacteriales</taxon>
        <taxon>Flavobacteriaceae</taxon>
        <taxon>Myroides</taxon>
    </lineage>
</organism>
<dbReference type="RefSeq" id="WP_155093025.1">
    <property type="nucleotide sequence ID" value="NZ_CP102754.1"/>
</dbReference>
<dbReference type="EMBL" id="WMJX01000039">
    <property type="protein sequence ID" value="MTG99018.1"/>
    <property type="molecule type" value="Genomic_DNA"/>
</dbReference>
<feature type="domain" description="N-acetyltransferase" evidence="1">
    <location>
        <begin position="1"/>
        <end position="141"/>
    </location>
</feature>
<protein>
    <submittedName>
        <fullName evidence="2">GNAT family N-acetyltransferase</fullName>
    </submittedName>
</protein>
<reference evidence="2 3" key="1">
    <citation type="submission" date="2019-11" db="EMBL/GenBank/DDBJ databases">
        <title>Genome of Strain BIT-d1.</title>
        <authorList>
            <person name="Yang Y."/>
        </authorList>
    </citation>
    <scope>NUCLEOTIDE SEQUENCE [LARGE SCALE GENOMIC DNA]</scope>
    <source>
        <strain evidence="2 3">BIT-d1</strain>
    </source>
</reference>
<dbReference type="CDD" id="cd04301">
    <property type="entry name" value="NAT_SF"/>
    <property type="match status" value="1"/>
</dbReference>
<dbReference type="Proteomes" id="UP000438760">
    <property type="component" value="Unassembled WGS sequence"/>
</dbReference>